<dbReference type="Proteomes" id="UP000276133">
    <property type="component" value="Unassembled WGS sequence"/>
</dbReference>
<accession>A0A3M7RMY0</accession>
<proteinExistence type="predicted"/>
<organism evidence="1 2">
    <name type="scientific">Brachionus plicatilis</name>
    <name type="common">Marine rotifer</name>
    <name type="synonym">Brachionus muelleri</name>
    <dbReference type="NCBI Taxonomy" id="10195"/>
    <lineage>
        <taxon>Eukaryota</taxon>
        <taxon>Metazoa</taxon>
        <taxon>Spiralia</taxon>
        <taxon>Gnathifera</taxon>
        <taxon>Rotifera</taxon>
        <taxon>Eurotatoria</taxon>
        <taxon>Monogononta</taxon>
        <taxon>Pseudotrocha</taxon>
        <taxon>Ploima</taxon>
        <taxon>Brachionidae</taxon>
        <taxon>Brachionus</taxon>
    </lineage>
</organism>
<dbReference type="EMBL" id="REGN01003084">
    <property type="protein sequence ID" value="RNA24658.1"/>
    <property type="molecule type" value="Genomic_DNA"/>
</dbReference>
<dbReference type="AlphaFoldDB" id="A0A3M7RMY0"/>
<evidence type="ECO:0000313" key="2">
    <source>
        <dbReference type="Proteomes" id="UP000276133"/>
    </source>
</evidence>
<protein>
    <submittedName>
        <fullName evidence="1">Uncharacterized protein</fullName>
    </submittedName>
</protein>
<name>A0A3M7RMY0_BRAPC</name>
<keyword evidence="2" id="KW-1185">Reference proteome</keyword>
<comment type="caution">
    <text evidence="1">The sequence shown here is derived from an EMBL/GenBank/DDBJ whole genome shotgun (WGS) entry which is preliminary data.</text>
</comment>
<reference evidence="1 2" key="1">
    <citation type="journal article" date="2018" name="Sci. Rep.">
        <title>Genomic signatures of local adaptation to the degree of environmental predictability in rotifers.</title>
        <authorList>
            <person name="Franch-Gras L."/>
            <person name="Hahn C."/>
            <person name="Garcia-Roger E.M."/>
            <person name="Carmona M.J."/>
            <person name="Serra M."/>
            <person name="Gomez A."/>
        </authorList>
    </citation>
    <scope>NUCLEOTIDE SEQUENCE [LARGE SCALE GENOMIC DNA]</scope>
    <source>
        <strain evidence="1">HYR1</strain>
    </source>
</reference>
<gene>
    <name evidence="1" type="ORF">BpHYR1_017825</name>
</gene>
<sequence>MARLGLHALVNIFDIHVGHIGPLYCVYFLVPFVAEKYRDHPQNKNEKKYQDLWNLSLMNGFISRNFEQLLHIFQLKFITIFSYSDKTLNPAATKNQFLNLIFTPKKNIYKKNLTSVNADNDVITPTTAKALNAF</sequence>
<evidence type="ECO:0000313" key="1">
    <source>
        <dbReference type="EMBL" id="RNA24658.1"/>
    </source>
</evidence>